<sequence length="127" mass="14674">MALIECADKFAMGELYCVLLYDMIRRRLIDDEMNGDKRGRIQPSDVELVYRVTQDGDPLRTLVAQDVLSYEGPAGKSLISALFRLKEKEIPDFAFEILQQFRQSVLGQDQAQICFLFPLMQQDFVIY</sequence>
<gene>
    <name evidence="1" type="ORF">RSE6_12552</name>
</gene>
<evidence type="ECO:0000313" key="2">
    <source>
        <dbReference type="Proteomes" id="UP000177625"/>
    </source>
</evidence>
<dbReference type="AlphaFoldDB" id="A0A1E1MQP0"/>
<reference evidence="2" key="1">
    <citation type="submission" date="2016-03" db="EMBL/GenBank/DDBJ databases">
        <authorList>
            <person name="Guldener U."/>
        </authorList>
    </citation>
    <scope>NUCLEOTIDE SEQUENCE [LARGE SCALE GENOMIC DNA]</scope>
</reference>
<evidence type="ECO:0000313" key="1">
    <source>
        <dbReference type="EMBL" id="CZT51411.1"/>
    </source>
</evidence>
<accession>A0A1E1MQP0</accession>
<organism evidence="1 2">
    <name type="scientific">Rhynchosporium secalis</name>
    <name type="common">Barley scald fungus</name>
    <dbReference type="NCBI Taxonomy" id="38038"/>
    <lineage>
        <taxon>Eukaryota</taxon>
        <taxon>Fungi</taxon>
        <taxon>Dikarya</taxon>
        <taxon>Ascomycota</taxon>
        <taxon>Pezizomycotina</taxon>
        <taxon>Leotiomycetes</taxon>
        <taxon>Helotiales</taxon>
        <taxon>Ploettnerulaceae</taxon>
        <taxon>Rhynchosporium</taxon>
    </lineage>
</organism>
<protein>
    <submittedName>
        <fullName evidence="1">Uncharacterized protein</fullName>
    </submittedName>
</protein>
<dbReference type="EMBL" id="FJVC01000485">
    <property type="protein sequence ID" value="CZT51411.1"/>
    <property type="molecule type" value="Genomic_DNA"/>
</dbReference>
<keyword evidence="2" id="KW-1185">Reference proteome</keyword>
<dbReference type="Proteomes" id="UP000177625">
    <property type="component" value="Unassembled WGS sequence"/>
</dbReference>
<name>A0A1E1MQP0_RHYSE</name>
<proteinExistence type="predicted"/>